<dbReference type="GO" id="GO:0042734">
    <property type="term" value="C:presynaptic membrane"/>
    <property type="evidence" value="ECO:0007669"/>
    <property type="project" value="TreeGrafter"/>
</dbReference>
<name>A0AAV2U041_CALDB</name>
<dbReference type="AlphaFoldDB" id="A0AAV2U041"/>
<feature type="compositionally biased region" description="Basic and acidic residues" evidence="3">
    <location>
        <begin position="286"/>
        <end position="305"/>
    </location>
</feature>
<feature type="compositionally biased region" description="Basic and acidic residues" evidence="3">
    <location>
        <begin position="425"/>
        <end position="434"/>
    </location>
</feature>
<feature type="domain" description="C2" evidence="4">
    <location>
        <begin position="112"/>
        <end position="244"/>
    </location>
</feature>
<feature type="compositionally biased region" description="Basic and acidic residues" evidence="3">
    <location>
        <begin position="11"/>
        <end position="26"/>
    </location>
</feature>
<dbReference type="PANTHER" id="PTHR12157">
    <property type="entry name" value="REGULATING SYNAPTIC MEMBRANE EXOCYTOSIS PROTEIN"/>
    <property type="match status" value="1"/>
</dbReference>
<evidence type="ECO:0000313" key="5">
    <source>
        <dbReference type="EMBL" id="CAL5141084.1"/>
    </source>
</evidence>
<evidence type="ECO:0000256" key="2">
    <source>
        <dbReference type="ARBA" id="ARBA00034103"/>
    </source>
</evidence>
<dbReference type="Proteomes" id="UP001497525">
    <property type="component" value="Unassembled WGS sequence"/>
</dbReference>
<dbReference type="GO" id="GO:0044325">
    <property type="term" value="F:transmembrane transporter binding"/>
    <property type="evidence" value="ECO:0007669"/>
    <property type="project" value="TreeGrafter"/>
</dbReference>
<comment type="subcellular location">
    <subcellularLocation>
        <location evidence="2">Synapse</location>
    </subcellularLocation>
</comment>
<feature type="compositionally biased region" description="Polar residues" evidence="3">
    <location>
        <begin position="576"/>
        <end position="591"/>
    </location>
</feature>
<feature type="compositionally biased region" description="Low complexity" evidence="3">
    <location>
        <begin position="491"/>
        <end position="505"/>
    </location>
</feature>
<feature type="domain" description="C2" evidence="4">
    <location>
        <begin position="631"/>
        <end position="750"/>
    </location>
</feature>
<dbReference type="PANTHER" id="PTHR12157:SF21">
    <property type="entry name" value="RAB3 INTERACTING MOLECULE, ISOFORM F"/>
    <property type="match status" value="1"/>
</dbReference>
<proteinExistence type="predicted"/>
<dbReference type="CDD" id="cd04028">
    <property type="entry name" value="C2B_RIM1alpha"/>
    <property type="match status" value="1"/>
</dbReference>
<comment type="caution">
    <text evidence="5">The sequence shown here is derived from an EMBL/GenBank/DDBJ whole genome shotgun (WGS) entry which is preliminary data.</text>
</comment>
<feature type="compositionally biased region" description="Basic and acidic residues" evidence="3">
    <location>
        <begin position="506"/>
        <end position="515"/>
    </location>
</feature>
<dbReference type="PROSITE" id="PS50004">
    <property type="entry name" value="C2"/>
    <property type="match status" value="2"/>
</dbReference>
<dbReference type="GO" id="GO:0048788">
    <property type="term" value="C:cytoskeleton of presynaptic active zone"/>
    <property type="evidence" value="ECO:0007669"/>
    <property type="project" value="TreeGrafter"/>
</dbReference>
<protein>
    <recommendedName>
        <fullName evidence="4">C2 domain-containing protein</fullName>
    </recommendedName>
</protein>
<dbReference type="SMART" id="SM00239">
    <property type="entry name" value="C2"/>
    <property type="match status" value="2"/>
</dbReference>
<feature type="compositionally biased region" description="Basic and acidic residues" evidence="3">
    <location>
        <begin position="772"/>
        <end position="797"/>
    </location>
</feature>
<feature type="compositionally biased region" description="Polar residues" evidence="3">
    <location>
        <begin position="444"/>
        <end position="465"/>
    </location>
</feature>
<accession>A0AAV2U041</accession>
<keyword evidence="1" id="KW-0770">Synapse</keyword>
<dbReference type="Pfam" id="PF00168">
    <property type="entry name" value="C2"/>
    <property type="match status" value="2"/>
</dbReference>
<evidence type="ECO:0000313" key="6">
    <source>
        <dbReference type="Proteomes" id="UP001497525"/>
    </source>
</evidence>
<feature type="compositionally biased region" description="Polar residues" evidence="3">
    <location>
        <begin position="380"/>
        <end position="393"/>
    </location>
</feature>
<dbReference type="InterPro" id="IPR000008">
    <property type="entry name" value="C2_dom"/>
</dbReference>
<evidence type="ECO:0000256" key="1">
    <source>
        <dbReference type="ARBA" id="ARBA00023018"/>
    </source>
</evidence>
<feature type="compositionally biased region" description="Polar residues" evidence="3">
    <location>
        <begin position="813"/>
        <end position="822"/>
    </location>
</feature>
<dbReference type="GO" id="GO:0042391">
    <property type="term" value="P:regulation of membrane potential"/>
    <property type="evidence" value="ECO:0007669"/>
    <property type="project" value="TreeGrafter"/>
</dbReference>
<dbReference type="Gene3D" id="2.60.40.150">
    <property type="entry name" value="C2 domain"/>
    <property type="match status" value="2"/>
</dbReference>
<dbReference type="GO" id="GO:0031267">
    <property type="term" value="F:small GTPase binding"/>
    <property type="evidence" value="ECO:0007669"/>
    <property type="project" value="InterPro"/>
</dbReference>
<dbReference type="InterPro" id="IPR039032">
    <property type="entry name" value="Rim-like"/>
</dbReference>
<dbReference type="GO" id="GO:0048167">
    <property type="term" value="P:regulation of synaptic plasticity"/>
    <property type="evidence" value="ECO:0007669"/>
    <property type="project" value="TreeGrafter"/>
</dbReference>
<organism evidence="5 6">
    <name type="scientific">Calicophoron daubneyi</name>
    <name type="common">Rumen fluke</name>
    <name type="synonym">Paramphistomum daubneyi</name>
    <dbReference type="NCBI Taxonomy" id="300641"/>
    <lineage>
        <taxon>Eukaryota</taxon>
        <taxon>Metazoa</taxon>
        <taxon>Spiralia</taxon>
        <taxon>Lophotrochozoa</taxon>
        <taxon>Platyhelminthes</taxon>
        <taxon>Trematoda</taxon>
        <taxon>Digenea</taxon>
        <taxon>Plagiorchiida</taxon>
        <taxon>Pronocephalata</taxon>
        <taxon>Paramphistomoidea</taxon>
        <taxon>Paramphistomidae</taxon>
        <taxon>Calicophoron</taxon>
    </lineage>
</organism>
<evidence type="ECO:0000256" key="3">
    <source>
        <dbReference type="SAM" id="MobiDB-lite"/>
    </source>
</evidence>
<evidence type="ECO:0000259" key="4">
    <source>
        <dbReference type="PROSITE" id="PS50004"/>
    </source>
</evidence>
<dbReference type="InterPro" id="IPR035892">
    <property type="entry name" value="C2_domain_sf"/>
</dbReference>
<dbReference type="SUPFAM" id="SSF49562">
    <property type="entry name" value="C2 domain (Calcium/lipid-binding domain, CaLB)"/>
    <property type="match status" value="2"/>
</dbReference>
<feature type="compositionally biased region" description="Basic and acidic residues" evidence="3">
    <location>
        <begin position="341"/>
        <end position="351"/>
    </location>
</feature>
<feature type="region of interest" description="Disordered" evidence="3">
    <location>
        <begin position="761"/>
        <end position="859"/>
    </location>
</feature>
<dbReference type="GO" id="GO:0050806">
    <property type="term" value="P:positive regulation of synaptic transmission"/>
    <property type="evidence" value="ECO:0007669"/>
    <property type="project" value="TreeGrafter"/>
</dbReference>
<dbReference type="GO" id="GO:0048791">
    <property type="term" value="P:calcium ion-regulated exocytosis of neurotransmitter"/>
    <property type="evidence" value="ECO:0007669"/>
    <property type="project" value="TreeGrafter"/>
</dbReference>
<sequence>MPRSSTRHRNKESPRTPDARTKKSETTSRLQLERAGTTPMSQCTGCLRPHEESLVQPIDRYQLIRFSSNPSEVVPFVSNSRIAAILCRSQSWPISIPGQRALGLTRLLADQSLDCICAPIEYQPSGLEENQMTVHLISACWLTPNYYNAPDAVCNTYCRIRLLPGQNESTMKYSKLITRTNNPRWNQLFIFSNYSENEIAQHDLELTVWNCGLNTNEQTLLGEVIIDLSVADLTGETYWYPLQLGNHPDYSSEAPTPVVGSLTKYDMPPQFDSDRSSVSAPVDNRPVFDRPKIHQSELTEREDLKYAGSAAQKSGDYSDIDERRFGSGSVYAPVRGPNRVEQLRSSEDHRRPSAQTNARTRHSEYGPDDHASHSDFSEFSDVSETSRMSSRTGQSERERRRPSNQSSSYSTHHRSSRPEITGTRRIPDMSRLSEEEVDGAGDKSNFSGRSGGQEISANLQQQAAKESSSSETGSGLIKSAPESGTDQTAKSSTALGTSQSSSQPDSHSRRGEPRRGRPSIGHKFSTVLGRSHKSSSTSTLDKKTKSSFQRSEEVLPSSTSGFYADDSSESRMHHQISLSSGRTDNISNNDGTDQDSRASPSLMRNDLHVGEFVEGLGPGQLVGRQVLGMPCLGEIQLSFLDRRGRLEVEVIRARGLQHKNSSKPLPAPYVKLHLLEGKQSVEKLRTTAPPRRTLDPLYQQQLTFSVPYHGKIMQVSVWGEYGRMDKKVFLGMCEIVLDDLDLKSVVFGWYKLFGMIAASAHHQPPYGTTGPHTEDRTNPDEEKQQRPGSKSKGEKVSPRSRGKSVSGRPKPRNSVSGNGSVRTRTKSVGDRASGPRKSVSRDSKRSASSAHQTRETAQR</sequence>
<feature type="region of interest" description="Disordered" evidence="3">
    <location>
        <begin position="253"/>
        <end position="601"/>
    </location>
</feature>
<dbReference type="EMBL" id="CAXLJL010000822">
    <property type="protein sequence ID" value="CAL5141084.1"/>
    <property type="molecule type" value="Genomic_DNA"/>
</dbReference>
<feature type="compositionally biased region" description="Basic residues" evidence="3">
    <location>
        <begin position="1"/>
        <end position="10"/>
    </location>
</feature>
<feature type="compositionally biased region" description="Basic and acidic residues" evidence="3">
    <location>
        <begin position="361"/>
        <end position="376"/>
    </location>
</feature>
<reference evidence="5" key="1">
    <citation type="submission" date="2024-06" db="EMBL/GenBank/DDBJ databases">
        <authorList>
            <person name="Liu X."/>
            <person name="Lenzi L."/>
            <person name="Haldenby T S."/>
            <person name="Uol C."/>
        </authorList>
    </citation>
    <scope>NUCLEOTIDE SEQUENCE</scope>
</reference>
<feature type="region of interest" description="Disordered" evidence="3">
    <location>
        <begin position="1"/>
        <end position="41"/>
    </location>
</feature>
<gene>
    <name evidence="5" type="ORF">CDAUBV1_LOCUS16361</name>
</gene>